<evidence type="ECO:0000259" key="4">
    <source>
        <dbReference type="PROSITE" id="PS51736"/>
    </source>
</evidence>
<dbReference type="GO" id="GO:0000150">
    <property type="term" value="F:DNA strand exchange activity"/>
    <property type="evidence" value="ECO:0007669"/>
    <property type="project" value="InterPro"/>
</dbReference>
<evidence type="ECO:0000256" key="1">
    <source>
        <dbReference type="ARBA" id="ARBA00023125"/>
    </source>
</evidence>
<feature type="domain" description="Resolvase/invertase-type recombinase catalytic" evidence="4">
    <location>
        <begin position="2"/>
        <end position="142"/>
    </location>
</feature>
<dbReference type="SMART" id="SM00857">
    <property type="entry name" value="Resolvase"/>
    <property type="match status" value="1"/>
</dbReference>
<evidence type="ECO:0000313" key="5">
    <source>
        <dbReference type="EMBL" id="SDG21924.1"/>
    </source>
</evidence>
<dbReference type="EMBL" id="FNBW01000012">
    <property type="protein sequence ID" value="SDG21924.1"/>
    <property type="molecule type" value="Genomic_DNA"/>
</dbReference>
<dbReference type="Proteomes" id="UP000198615">
    <property type="component" value="Unassembled WGS sequence"/>
</dbReference>
<evidence type="ECO:0000313" key="6">
    <source>
        <dbReference type="Proteomes" id="UP000198615"/>
    </source>
</evidence>
<dbReference type="InterPro" id="IPR036162">
    <property type="entry name" value="Resolvase-like_N_sf"/>
</dbReference>
<dbReference type="AlphaFoldDB" id="A0A8G2BKF6"/>
<comment type="caution">
    <text evidence="5">The sequence shown here is derived from an EMBL/GenBank/DDBJ whole genome shotgun (WGS) entry which is preliminary data.</text>
</comment>
<keyword evidence="1" id="KW-0238">DNA-binding</keyword>
<organism evidence="5 6">
    <name type="scientific">Thalassobaculum litoreum DSM 18839</name>
    <dbReference type="NCBI Taxonomy" id="1123362"/>
    <lineage>
        <taxon>Bacteria</taxon>
        <taxon>Pseudomonadati</taxon>
        <taxon>Pseudomonadota</taxon>
        <taxon>Alphaproteobacteria</taxon>
        <taxon>Rhodospirillales</taxon>
        <taxon>Thalassobaculaceae</taxon>
        <taxon>Thalassobaculum</taxon>
    </lineage>
</organism>
<dbReference type="PROSITE" id="PS51736">
    <property type="entry name" value="RECOMBINASES_3"/>
    <property type="match status" value="1"/>
</dbReference>
<protein>
    <submittedName>
        <fullName evidence="5">Site-specific DNA recombinase</fullName>
    </submittedName>
</protein>
<keyword evidence="6" id="KW-1185">Reference proteome</keyword>
<dbReference type="Pfam" id="PF07508">
    <property type="entry name" value="Recombinase"/>
    <property type="match status" value="1"/>
</dbReference>
<evidence type="ECO:0000256" key="2">
    <source>
        <dbReference type="ARBA" id="ARBA00023172"/>
    </source>
</evidence>
<name>A0A8G2BKF6_9PROT</name>
<accession>A0A8G2BKF6</accession>
<keyword evidence="2" id="KW-0233">DNA recombination</keyword>
<gene>
    <name evidence="5" type="ORF">SAMN05660686_03720</name>
</gene>
<dbReference type="PANTHER" id="PTHR30461">
    <property type="entry name" value="DNA-INVERTASE FROM LAMBDOID PROPHAGE"/>
    <property type="match status" value="1"/>
</dbReference>
<dbReference type="Gene3D" id="3.90.1750.20">
    <property type="entry name" value="Putative Large Serine Recombinase, Chain B, Domain 2"/>
    <property type="match status" value="1"/>
</dbReference>
<dbReference type="RefSeq" id="WP_093152674.1">
    <property type="nucleotide sequence ID" value="NZ_FNBW01000012.1"/>
</dbReference>
<feature type="region of interest" description="Disordered" evidence="3">
    <location>
        <begin position="199"/>
        <end position="228"/>
    </location>
</feature>
<evidence type="ECO:0000256" key="3">
    <source>
        <dbReference type="SAM" id="MobiDB-lite"/>
    </source>
</evidence>
<dbReference type="Gene3D" id="3.40.50.1390">
    <property type="entry name" value="Resolvase, N-terminal catalytic domain"/>
    <property type="match status" value="1"/>
</dbReference>
<reference evidence="5 6" key="1">
    <citation type="submission" date="2016-10" db="EMBL/GenBank/DDBJ databases">
        <authorList>
            <person name="Varghese N."/>
            <person name="Submissions S."/>
        </authorList>
    </citation>
    <scope>NUCLEOTIDE SEQUENCE [LARGE SCALE GENOMIC DNA]</scope>
    <source>
        <strain evidence="5 6">DSM 18839</strain>
    </source>
</reference>
<dbReference type="CDD" id="cd03768">
    <property type="entry name" value="SR_ResInv"/>
    <property type="match status" value="1"/>
</dbReference>
<dbReference type="Pfam" id="PF00239">
    <property type="entry name" value="Resolvase"/>
    <property type="match status" value="1"/>
</dbReference>
<dbReference type="InterPro" id="IPR011109">
    <property type="entry name" value="DNA_bind_recombinase_dom"/>
</dbReference>
<dbReference type="GO" id="GO:0003677">
    <property type="term" value="F:DNA binding"/>
    <property type="evidence" value="ECO:0007669"/>
    <property type="project" value="UniProtKB-KW"/>
</dbReference>
<dbReference type="PANTHER" id="PTHR30461:SF2">
    <property type="entry name" value="SERINE RECOMBINASE PINE-RELATED"/>
    <property type="match status" value="1"/>
</dbReference>
<dbReference type="SUPFAM" id="SSF53041">
    <property type="entry name" value="Resolvase-like"/>
    <property type="match status" value="1"/>
</dbReference>
<dbReference type="OrthoDB" id="2290206at2"/>
<dbReference type="InterPro" id="IPR006119">
    <property type="entry name" value="Resolv_N"/>
</dbReference>
<sequence>MKALAYYRVSTDKQGRSGLGLEAQVAKVRAYLGEGFPPVVAFTEVESGQNADRPELRKAVDEARRRKLPLVVAKVDRLARDVRLFLELLEQGVDLRIAELPDLPKGAAGRFMLQQFAAVAELERGLISERTKAALAAAKARGARLGGYRGGPKPDAKAAADARIRKADGYADDMAEVVKGAVDAQGGLRAAARWLEAQGYPTPRGGRSWTPTTVSRTIERSRGGVPSQ</sequence>
<proteinExistence type="predicted"/>
<dbReference type="InterPro" id="IPR038109">
    <property type="entry name" value="DNA_bind_recomb_sf"/>
</dbReference>
<dbReference type="InterPro" id="IPR050639">
    <property type="entry name" value="SSR_resolvase"/>
</dbReference>